<dbReference type="GO" id="GO:0016192">
    <property type="term" value="P:vesicle-mediated transport"/>
    <property type="evidence" value="ECO:0007669"/>
    <property type="project" value="InterPro"/>
</dbReference>
<dbReference type="OMA" id="DYGYIQN"/>
<gene>
    <name evidence="7" type="ORF">M0811_08477</name>
</gene>
<dbReference type="PRINTS" id="PR00314">
    <property type="entry name" value="CLATHRINADPT"/>
</dbReference>
<dbReference type="PANTHER" id="PTHR10529">
    <property type="entry name" value="AP COMPLEX SUBUNIT MU"/>
    <property type="match status" value="1"/>
</dbReference>
<dbReference type="Gene3D" id="3.30.450.60">
    <property type="match status" value="1"/>
</dbReference>
<organism evidence="7 8">
    <name type="scientific">Anaeramoeba ignava</name>
    <name type="common">Anaerobic marine amoeba</name>
    <dbReference type="NCBI Taxonomy" id="1746090"/>
    <lineage>
        <taxon>Eukaryota</taxon>
        <taxon>Metamonada</taxon>
        <taxon>Anaeramoebidae</taxon>
        <taxon>Anaeramoeba</taxon>
    </lineage>
</organism>
<feature type="domain" description="MHD" evidence="6">
    <location>
        <begin position="182"/>
        <end position="466"/>
    </location>
</feature>
<sequence>MISQFVILSPRGNNLILRNFRNDIKEDTSDIIFRKLNFEKISDFPPVFHENGINYAFIKYSELIFFVTSRFNISSSFLFDFLDSILTSIKDFCGVFNEQTVIDNFGLIYELVDEMIDYGAPQLTETKNLKKFIFNETKLDAQELKNLKSNKKAKKKSKKSISSDAKKTPISGVFAGGGFQTVEEIYIDIIEKLHVEFSNNGSLISSQCNGLVMIKNFLSGNPILEIGLNENIKIGSPKDFQYFQGIFLEDVLFYHKCDSSKFEESGVLQIIPPEGEFILMKYRVSETSMNLPFQIATNFEEFGQNKLEIRVTITSDFEKAMWASNVQISFLVPEISLDVKCELEGNDITQTAKFQKQDHLVVWKLPRFNGEREESVRVTLTLPLQKKNYPKQINAFQETISTNTQLTSANTLQLIKGKIGPICLSFDFPDYSVLKMKTLKTTDQNRSYVPTRWIREFSKSDSYFSWV</sequence>
<evidence type="ECO:0000256" key="2">
    <source>
        <dbReference type="ARBA" id="ARBA00022448"/>
    </source>
</evidence>
<evidence type="ECO:0000259" key="6">
    <source>
        <dbReference type="PROSITE" id="PS51072"/>
    </source>
</evidence>
<dbReference type="EMBL" id="JAPDFW010000073">
    <property type="protein sequence ID" value="KAJ5073640.1"/>
    <property type="molecule type" value="Genomic_DNA"/>
</dbReference>
<dbReference type="InterPro" id="IPR011012">
    <property type="entry name" value="Longin-like_dom_sf"/>
</dbReference>
<dbReference type="GO" id="GO:0006886">
    <property type="term" value="P:intracellular protein transport"/>
    <property type="evidence" value="ECO:0007669"/>
    <property type="project" value="UniProtKB-UniRule"/>
</dbReference>
<comment type="caution">
    <text evidence="7">The sequence shown here is derived from an EMBL/GenBank/DDBJ whole genome shotgun (WGS) entry which is preliminary data.</text>
</comment>
<evidence type="ECO:0000256" key="3">
    <source>
        <dbReference type="ARBA" id="ARBA00022927"/>
    </source>
</evidence>
<name>A0A9Q0LM38_ANAIG</name>
<accession>A0A9Q0LM38</accession>
<dbReference type="InterPro" id="IPR001392">
    <property type="entry name" value="Clathrin_mu"/>
</dbReference>
<keyword evidence="8" id="KW-1185">Reference proteome</keyword>
<dbReference type="AlphaFoldDB" id="A0A9Q0LM38"/>
<dbReference type="InterPro" id="IPR050431">
    <property type="entry name" value="Adaptor_comp_med_subunit"/>
</dbReference>
<dbReference type="SUPFAM" id="SSF64356">
    <property type="entry name" value="SNARE-like"/>
    <property type="match status" value="1"/>
</dbReference>
<dbReference type="GO" id="GO:0030131">
    <property type="term" value="C:clathrin adaptor complex"/>
    <property type="evidence" value="ECO:0007669"/>
    <property type="project" value="UniProtKB-UniRule"/>
</dbReference>
<evidence type="ECO:0000256" key="1">
    <source>
        <dbReference type="ARBA" id="ARBA00004308"/>
    </source>
</evidence>
<dbReference type="OrthoDB" id="10259133at2759"/>
<reference evidence="7" key="1">
    <citation type="submission" date="2022-10" db="EMBL/GenBank/DDBJ databases">
        <title>Novel sulphate-reducing endosymbionts in the free-living metamonad Anaeramoeba.</title>
        <authorList>
            <person name="Jerlstrom-Hultqvist J."/>
            <person name="Cepicka I."/>
            <person name="Gallot-Lavallee L."/>
            <person name="Salas-Leiva D."/>
            <person name="Curtis B.A."/>
            <person name="Zahonova K."/>
            <person name="Pipaliya S."/>
            <person name="Dacks J."/>
            <person name="Roger A.J."/>
        </authorList>
    </citation>
    <scope>NUCLEOTIDE SEQUENCE</scope>
    <source>
        <strain evidence="7">BMAN</strain>
    </source>
</reference>
<dbReference type="GO" id="GO:0012505">
    <property type="term" value="C:endomembrane system"/>
    <property type="evidence" value="ECO:0007669"/>
    <property type="project" value="UniProtKB-SubCell"/>
</dbReference>
<dbReference type="PROSITE" id="PS51072">
    <property type="entry name" value="MHD"/>
    <property type="match status" value="1"/>
</dbReference>
<comment type="similarity">
    <text evidence="5">Belongs to the adaptor complexes medium subunit family.</text>
</comment>
<evidence type="ECO:0000256" key="5">
    <source>
        <dbReference type="PIRNR" id="PIRNR005992"/>
    </source>
</evidence>
<evidence type="ECO:0000313" key="8">
    <source>
        <dbReference type="Proteomes" id="UP001149090"/>
    </source>
</evidence>
<keyword evidence="3 5" id="KW-0653">Protein transport</keyword>
<proteinExistence type="inferred from homology"/>
<protein>
    <submittedName>
        <fullName evidence="7">Ap-4 complex subunit mu-1</fullName>
    </submittedName>
</protein>
<dbReference type="SUPFAM" id="SSF49447">
    <property type="entry name" value="Second domain of Mu2 adaptin subunit (ap50) of ap2 adaptor"/>
    <property type="match status" value="1"/>
</dbReference>
<dbReference type="PIRSF" id="PIRSF005992">
    <property type="entry name" value="Clathrin_mu"/>
    <property type="match status" value="1"/>
</dbReference>
<dbReference type="Pfam" id="PF00928">
    <property type="entry name" value="Adap_comp_sub"/>
    <property type="match status" value="1"/>
</dbReference>
<evidence type="ECO:0000256" key="4">
    <source>
        <dbReference type="ARBA" id="ARBA00023136"/>
    </source>
</evidence>
<dbReference type="Proteomes" id="UP001149090">
    <property type="component" value="Unassembled WGS sequence"/>
</dbReference>
<comment type="subcellular location">
    <subcellularLocation>
        <location evidence="1">Endomembrane system</location>
    </subcellularLocation>
</comment>
<dbReference type="FunFam" id="3.30.450.60:FF:000002">
    <property type="entry name" value="AP-2 complex subunit mu, putative"/>
    <property type="match status" value="1"/>
</dbReference>
<dbReference type="InterPro" id="IPR036168">
    <property type="entry name" value="AP2_Mu_C_sf"/>
</dbReference>
<dbReference type="Gene3D" id="2.60.40.1170">
    <property type="entry name" value="Mu homology domain, subdomain B"/>
    <property type="match status" value="2"/>
</dbReference>
<keyword evidence="2 5" id="KW-0813">Transport</keyword>
<evidence type="ECO:0000313" key="7">
    <source>
        <dbReference type="EMBL" id="KAJ5073640.1"/>
    </source>
</evidence>
<keyword evidence="4" id="KW-0472">Membrane</keyword>
<dbReference type="InterPro" id="IPR028565">
    <property type="entry name" value="MHD"/>
</dbReference>